<evidence type="ECO:0000256" key="4">
    <source>
        <dbReference type="ARBA" id="ARBA00022741"/>
    </source>
</evidence>
<dbReference type="Gene3D" id="3.30.300.10">
    <property type="match status" value="1"/>
</dbReference>
<comment type="caution">
    <text evidence="12">The sequence shown here is derived from an EMBL/GenBank/DDBJ whole genome shotgun (WGS) entry which is preliminary data.</text>
</comment>
<dbReference type="PANTHER" id="PTHR11922">
    <property type="entry name" value="GMP SYNTHASE-RELATED"/>
    <property type="match status" value="1"/>
</dbReference>
<dbReference type="GO" id="GO:0005829">
    <property type="term" value="C:cytosol"/>
    <property type="evidence" value="ECO:0007669"/>
    <property type="project" value="TreeGrafter"/>
</dbReference>
<dbReference type="OrthoDB" id="9802219at2"/>
<dbReference type="PANTHER" id="PTHR11922:SF2">
    <property type="entry name" value="GMP SYNTHASE [GLUTAMINE-HYDROLYZING]"/>
    <property type="match status" value="1"/>
</dbReference>
<dbReference type="PRINTS" id="PR00096">
    <property type="entry name" value="GATASE"/>
</dbReference>
<dbReference type="InterPro" id="IPR014729">
    <property type="entry name" value="Rossmann-like_a/b/a_fold"/>
</dbReference>
<dbReference type="NCBIfam" id="TIGR00888">
    <property type="entry name" value="guaA_Nterm"/>
    <property type="match status" value="1"/>
</dbReference>
<gene>
    <name evidence="9 12" type="primary">guaA</name>
    <name evidence="12" type="ORF">FRC96_17805</name>
</gene>
<feature type="active site" description="Nucleophile" evidence="9">
    <location>
        <position position="89"/>
    </location>
</feature>
<dbReference type="UniPathway" id="UPA00189">
    <property type="reaction ID" value="UER00296"/>
</dbReference>
<feature type="active site" evidence="9">
    <location>
        <position position="181"/>
    </location>
</feature>
<evidence type="ECO:0000256" key="1">
    <source>
        <dbReference type="ARBA" id="ARBA00002332"/>
    </source>
</evidence>
<dbReference type="CDD" id="cd01742">
    <property type="entry name" value="GATase1_GMP_Synthase"/>
    <property type="match status" value="1"/>
</dbReference>
<dbReference type="GO" id="GO:0005524">
    <property type="term" value="F:ATP binding"/>
    <property type="evidence" value="ECO:0007669"/>
    <property type="project" value="UniProtKB-UniRule"/>
</dbReference>
<evidence type="ECO:0000259" key="11">
    <source>
        <dbReference type="PROSITE" id="PS51553"/>
    </source>
</evidence>
<dbReference type="InterPro" id="IPR022955">
    <property type="entry name" value="GMP_synthase"/>
</dbReference>
<dbReference type="PROSITE" id="PS51273">
    <property type="entry name" value="GATASE_TYPE_1"/>
    <property type="match status" value="1"/>
</dbReference>
<dbReference type="SUPFAM" id="SSF52402">
    <property type="entry name" value="Adenine nucleotide alpha hydrolases-like"/>
    <property type="match status" value="1"/>
</dbReference>
<keyword evidence="8 9" id="KW-0315">Glutamine amidotransferase</keyword>
<keyword evidence="7 9" id="KW-0067">ATP-binding</keyword>
<feature type="active site" evidence="9">
    <location>
        <position position="179"/>
    </location>
</feature>
<dbReference type="InterPro" id="IPR029062">
    <property type="entry name" value="Class_I_gatase-like"/>
</dbReference>
<evidence type="ECO:0000256" key="10">
    <source>
        <dbReference type="PROSITE-ProRule" id="PRU00886"/>
    </source>
</evidence>
<keyword evidence="3 9" id="KW-0436">Ligase</keyword>
<dbReference type="PROSITE" id="PS51553">
    <property type="entry name" value="GMPS_ATP_PPASE"/>
    <property type="match status" value="1"/>
</dbReference>
<evidence type="ECO:0000256" key="7">
    <source>
        <dbReference type="ARBA" id="ARBA00022840"/>
    </source>
</evidence>
<dbReference type="Proteomes" id="UP000321046">
    <property type="component" value="Unassembled WGS sequence"/>
</dbReference>
<proteinExistence type="inferred from homology"/>
<evidence type="ECO:0000256" key="8">
    <source>
        <dbReference type="ARBA" id="ARBA00022962"/>
    </source>
</evidence>
<dbReference type="InterPro" id="IPR022310">
    <property type="entry name" value="NAD/GMP_synthase"/>
</dbReference>
<dbReference type="EC" id="6.3.5.2" evidence="9"/>
<dbReference type="NCBIfam" id="NF000848">
    <property type="entry name" value="PRK00074.1"/>
    <property type="match status" value="1"/>
</dbReference>
<reference evidence="12 13" key="1">
    <citation type="submission" date="2019-08" db="EMBL/GenBank/DDBJ databases">
        <title>Bradymonadales sp. TMQ2.</title>
        <authorList>
            <person name="Liang Q."/>
        </authorList>
    </citation>
    <scope>NUCLEOTIDE SEQUENCE [LARGE SCALE GENOMIC DNA]</scope>
    <source>
        <strain evidence="12 13">TMQ2</strain>
    </source>
</reference>
<evidence type="ECO:0000256" key="3">
    <source>
        <dbReference type="ARBA" id="ARBA00022598"/>
    </source>
</evidence>
<dbReference type="Pfam" id="PF02540">
    <property type="entry name" value="NAD_synthase"/>
    <property type="match status" value="1"/>
</dbReference>
<feature type="binding site" evidence="10">
    <location>
        <begin position="234"/>
        <end position="240"/>
    </location>
    <ligand>
        <name>ATP</name>
        <dbReference type="ChEBI" id="CHEBI:30616"/>
    </ligand>
</feature>
<dbReference type="PRINTS" id="PR00099">
    <property type="entry name" value="CPSGATASE"/>
</dbReference>
<sequence>MNPQLRDGLLILDYGSQYTLLIARRVRELGVYCEIWPCNDPRVGELVEEGSAPARGVVLSGGPSSVHIEGAPALQGGILSWEVPVLGICYGMQLLASTFGGRVDRASGGGEYGRTRVIVEASRGPMAGFEEGHATEVWMSHGDAVSELPEVFEAIARTENGHLAAMAHRERPIFGVQFHPEVSHSLEGPAMLEGFVFEACGCPDTWNMADFVESAVERIREQVGDEGHVICGLSGGVDSSVVAALLHRALGERLTCVFVDNGLLRYQERERVQALFEGHFGIDLRVVDASERFLSALAGVTDPEIKRKRIGELFVRVFEAEAATIENARYLAQGTLYPDVIESVSVLGPSATIKSHHNVGGLPEQMGLELIEPLRELFKDEVRVLGRALGLSAELVGRHPFPGPGLAVRVLGEITDDALRKVRQADNIFIESLRAEGLYDQVWQAFAVLLPIKTVGVMGDQRTYDEVIALRAVTSKDGMTADRGHLPMEFLGRVSDRIINQVKGVNRVVYDVTSKPPGTIEWE</sequence>
<evidence type="ECO:0000256" key="2">
    <source>
        <dbReference type="ARBA" id="ARBA00005153"/>
    </source>
</evidence>
<keyword evidence="5 9" id="KW-0332">GMP biosynthesis</keyword>
<evidence type="ECO:0000313" key="13">
    <source>
        <dbReference type="Proteomes" id="UP000321046"/>
    </source>
</evidence>
<dbReference type="Pfam" id="PF00958">
    <property type="entry name" value="GMP_synt_C"/>
    <property type="match status" value="1"/>
</dbReference>
<dbReference type="PRINTS" id="PR00097">
    <property type="entry name" value="ANTSNTHASEII"/>
</dbReference>
<feature type="domain" description="GMPS ATP-PPase" evidence="11">
    <location>
        <begin position="206"/>
        <end position="398"/>
    </location>
</feature>
<evidence type="ECO:0000256" key="9">
    <source>
        <dbReference type="HAMAP-Rule" id="MF_00344"/>
    </source>
</evidence>
<evidence type="ECO:0000256" key="6">
    <source>
        <dbReference type="ARBA" id="ARBA00022755"/>
    </source>
</evidence>
<dbReference type="RefSeq" id="WP_146976464.1">
    <property type="nucleotide sequence ID" value="NZ_VOSL01000131.1"/>
</dbReference>
<dbReference type="Gene3D" id="3.40.50.620">
    <property type="entry name" value="HUPs"/>
    <property type="match status" value="1"/>
</dbReference>
<dbReference type="InterPro" id="IPR017926">
    <property type="entry name" value="GATASE"/>
</dbReference>
<dbReference type="AlphaFoldDB" id="A0A5C6WV40"/>
<dbReference type="EMBL" id="VOSL01000131">
    <property type="protein sequence ID" value="TXD32362.1"/>
    <property type="molecule type" value="Genomic_DNA"/>
</dbReference>
<keyword evidence="4 9" id="KW-0547">Nucleotide-binding</keyword>
<dbReference type="Gene3D" id="3.40.50.880">
    <property type="match status" value="1"/>
</dbReference>
<dbReference type="InterPro" id="IPR001674">
    <property type="entry name" value="GMP_synth_C"/>
</dbReference>
<dbReference type="Pfam" id="PF00117">
    <property type="entry name" value="GATase"/>
    <property type="match status" value="1"/>
</dbReference>
<dbReference type="InterPro" id="IPR004739">
    <property type="entry name" value="GMP_synth_GATase"/>
</dbReference>
<protein>
    <recommendedName>
        <fullName evidence="9">GMP synthase [glutamine-hydrolyzing]</fullName>
        <ecNumber evidence="9">6.3.5.2</ecNumber>
    </recommendedName>
    <alternativeName>
        <fullName evidence="9">GMP synthetase</fullName>
    </alternativeName>
    <alternativeName>
        <fullName evidence="9">Glutamine amidotransferase</fullName>
    </alternativeName>
</protein>
<keyword evidence="6 9" id="KW-0658">Purine biosynthesis</keyword>
<dbReference type="CDD" id="cd01997">
    <property type="entry name" value="GMP_synthase_C"/>
    <property type="match status" value="1"/>
</dbReference>
<dbReference type="NCBIfam" id="TIGR00884">
    <property type="entry name" value="guaA_Cterm"/>
    <property type="match status" value="1"/>
</dbReference>
<comment type="subunit">
    <text evidence="9">Homodimer.</text>
</comment>
<name>A0A5C6WV40_9DELT</name>
<evidence type="ECO:0000313" key="12">
    <source>
        <dbReference type="EMBL" id="TXD32362.1"/>
    </source>
</evidence>
<dbReference type="InterPro" id="IPR025777">
    <property type="entry name" value="GMPS_ATP_PPase_dom"/>
</dbReference>
<dbReference type="HAMAP" id="MF_00344">
    <property type="entry name" value="GMP_synthase"/>
    <property type="match status" value="1"/>
</dbReference>
<organism evidence="12 13">
    <name type="scientific">Lujinxingia vulgaris</name>
    <dbReference type="NCBI Taxonomy" id="2600176"/>
    <lineage>
        <taxon>Bacteria</taxon>
        <taxon>Deltaproteobacteria</taxon>
        <taxon>Bradymonadales</taxon>
        <taxon>Lujinxingiaceae</taxon>
        <taxon>Lujinxingia</taxon>
    </lineage>
</organism>
<dbReference type="FunFam" id="3.30.300.10:FF:000002">
    <property type="entry name" value="GMP synthase [glutamine-hydrolyzing]"/>
    <property type="match status" value="1"/>
</dbReference>
<comment type="catalytic activity">
    <reaction evidence="9">
        <text>XMP + L-glutamine + ATP + H2O = GMP + L-glutamate + AMP + diphosphate + 2 H(+)</text>
        <dbReference type="Rhea" id="RHEA:11680"/>
        <dbReference type="ChEBI" id="CHEBI:15377"/>
        <dbReference type="ChEBI" id="CHEBI:15378"/>
        <dbReference type="ChEBI" id="CHEBI:29985"/>
        <dbReference type="ChEBI" id="CHEBI:30616"/>
        <dbReference type="ChEBI" id="CHEBI:33019"/>
        <dbReference type="ChEBI" id="CHEBI:57464"/>
        <dbReference type="ChEBI" id="CHEBI:58115"/>
        <dbReference type="ChEBI" id="CHEBI:58359"/>
        <dbReference type="ChEBI" id="CHEBI:456215"/>
        <dbReference type="EC" id="6.3.5.2"/>
    </reaction>
</comment>
<comment type="function">
    <text evidence="1 9">Catalyzes the synthesis of GMP from XMP.</text>
</comment>
<dbReference type="FunFam" id="3.40.50.880:FF:000001">
    <property type="entry name" value="GMP synthase [glutamine-hydrolyzing]"/>
    <property type="match status" value="1"/>
</dbReference>
<dbReference type="SUPFAM" id="SSF54810">
    <property type="entry name" value="GMP synthetase C-terminal dimerisation domain"/>
    <property type="match status" value="1"/>
</dbReference>
<comment type="pathway">
    <text evidence="2 9">Purine metabolism; GMP biosynthesis; GMP from XMP (L-Gln route): step 1/1.</text>
</comment>
<dbReference type="SUPFAM" id="SSF52317">
    <property type="entry name" value="Class I glutamine amidotransferase-like"/>
    <property type="match status" value="1"/>
</dbReference>
<evidence type="ECO:0000256" key="5">
    <source>
        <dbReference type="ARBA" id="ARBA00022749"/>
    </source>
</evidence>
<dbReference type="GO" id="GO:0003921">
    <property type="term" value="F:GMP synthase activity"/>
    <property type="evidence" value="ECO:0007669"/>
    <property type="project" value="InterPro"/>
</dbReference>
<accession>A0A5C6WV40</accession>
<dbReference type="FunFam" id="3.40.50.620:FF:000001">
    <property type="entry name" value="GMP synthase [glutamine-hydrolyzing]"/>
    <property type="match status" value="1"/>
</dbReference>